<reference evidence="2" key="1">
    <citation type="submission" date="2018-05" db="EMBL/GenBank/DDBJ databases">
        <authorList>
            <person name="Lanie J.A."/>
            <person name="Ng W.-L."/>
            <person name="Kazmierczak K.M."/>
            <person name="Andrzejewski T.M."/>
            <person name="Davidsen T.M."/>
            <person name="Wayne K.J."/>
            <person name="Tettelin H."/>
            <person name="Glass J.I."/>
            <person name="Rusch D."/>
            <person name="Podicherti R."/>
            <person name="Tsui H.-C.T."/>
            <person name="Winkler M.E."/>
        </authorList>
    </citation>
    <scope>NUCLEOTIDE SEQUENCE</scope>
</reference>
<sequence length="36" mass="4049">MGYNPFRKHETTTTDYVLVLVATLIASTLVVWGFFG</sequence>
<keyword evidence="1" id="KW-1133">Transmembrane helix</keyword>
<evidence type="ECO:0000313" key="2">
    <source>
        <dbReference type="EMBL" id="SUZ79051.1"/>
    </source>
</evidence>
<evidence type="ECO:0000256" key="1">
    <source>
        <dbReference type="SAM" id="Phobius"/>
    </source>
</evidence>
<proteinExistence type="predicted"/>
<gene>
    <name evidence="2" type="ORF">METZ01_LOCUS31905</name>
</gene>
<keyword evidence="1" id="KW-0812">Transmembrane</keyword>
<feature type="transmembrane region" description="Helical" evidence="1">
    <location>
        <begin position="16"/>
        <end position="35"/>
    </location>
</feature>
<name>A0A381QIA0_9ZZZZ</name>
<dbReference type="AlphaFoldDB" id="A0A381QIA0"/>
<protein>
    <submittedName>
        <fullName evidence="2">Uncharacterized protein</fullName>
    </submittedName>
</protein>
<dbReference type="EMBL" id="UINC01001372">
    <property type="protein sequence ID" value="SUZ79051.1"/>
    <property type="molecule type" value="Genomic_DNA"/>
</dbReference>
<organism evidence="2">
    <name type="scientific">marine metagenome</name>
    <dbReference type="NCBI Taxonomy" id="408172"/>
    <lineage>
        <taxon>unclassified sequences</taxon>
        <taxon>metagenomes</taxon>
        <taxon>ecological metagenomes</taxon>
    </lineage>
</organism>
<keyword evidence="1" id="KW-0472">Membrane</keyword>
<accession>A0A381QIA0</accession>